<reference evidence="1 2" key="1">
    <citation type="submission" date="2016-12" db="EMBL/GenBank/DDBJ databases">
        <authorList>
            <person name="Song W.-J."/>
            <person name="Kurnit D.M."/>
        </authorList>
    </citation>
    <scope>NUCLEOTIDE SEQUENCE [LARGE SCALE GENOMIC DNA]</scope>
    <source>
        <strain evidence="1 2">DSM 19599</strain>
    </source>
</reference>
<evidence type="ECO:0000313" key="1">
    <source>
        <dbReference type="EMBL" id="SHO65822.1"/>
    </source>
</evidence>
<accession>A0A1M7ZLZ0</accession>
<dbReference type="Proteomes" id="UP000186406">
    <property type="component" value="Unassembled WGS sequence"/>
</dbReference>
<evidence type="ECO:0000313" key="2">
    <source>
        <dbReference type="Proteomes" id="UP000186406"/>
    </source>
</evidence>
<dbReference type="Pfam" id="PF02924">
    <property type="entry name" value="HDPD"/>
    <property type="match status" value="1"/>
</dbReference>
<dbReference type="InterPro" id="IPR004195">
    <property type="entry name" value="Head_decoration_D"/>
</dbReference>
<sequence>MAAITKPRSPSDFIVSEGNGYISREVAKIASGAGKLSPGQILGKITASGKYTKHTPAASDGSQVASALLIDAVDATAADVKTTLLTRLCEVRLAGLVFHADTDTDAEKAAVLAALAANTIIAR</sequence>
<proteinExistence type="predicted"/>
<gene>
    <name evidence="1" type="ORF">SAMN02745172_02469</name>
</gene>
<name>A0A1M7ZLZ0_9HYPH</name>
<dbReference type="AlphaFoldDB" id="A0A1M7ZLZ0"/>
<keyword evidence="2" id="KW-1185">Reference proteome</keyword>
<dbReference type="RefSeq" id="WP_073629001.1">
    <property type="nucleotide sequence ID" value="NZ_FRXO01000004.1"/>
</dbReference>
<dbReference type="EMBL" id="FRXO01000004">
    <property type="protein sequence ID" value="SHO65822.1"/>
    <property type="molecule type" value="Genomic_DNA"/>
</dbReference>
<dbReference type="Gene3D" id="2.40.300.10">
    <property type="entry name" value="Head decoration protein D"/>
    <property type="match status" value="1"/>
</dbReference>
<protein>
    <submittedName>
        <fullName evidence="1">Bacteriophage lambda head decoration protein D</fullName>
    </submittedName>
</protein>
<dbReference type="OrthoDB" id="7996345at2"/>
<organism evidence="1 2">
    <name type="scientific">Pseudoxanthobacter soli DSM 19599</name>
    <dbReference type="NCBI Taxonomy" id="1123029"/>
    <lineage>
        <taxon>Bacteria</taxon>
        <taxon>Pseudomonadati</taxon>
        <taxon>Pseudomonadota</taxon>
        <taxon>Alphaproteobacteria</taxon>
        <taxon>Hyphomicrobiales</taxon>
        <taxon>Segnochrobactraceae</taxon>
        <taxon>Pseudoxanthobacter</taxon>
    </lineage>
</organism>
<dbReference type="STRING" id="1123029.SAMN02745172_02469"/>